<name>A0ABS4W7M3_9PSEU</name>
<dbReference type="InterPro" id="IPR036513">
    <property type="entry name" value="STAS_dom_sf"/>
</dbReference>
<reference evidence="3 4" key="1">
    <citation type="submission" date="2021-03" db="EMBL/GenBank/DDBJ databases">
        <title>Sequencing the genomes of 1000 actinobacteria strains.</title>
        <authorList>
            <person name="Klenk H.-P."/>
        </authorList>
    </citation>
    <scope>NUCLEOTIDE SEQUENCE [LARGE SCALE GENOMIC DNA]</scope>
    <source>
        <strain evidence="3 4">DSM 45256</strain>
    </source>
</reference>
<keyword evidence="4" id="KW-1185">Reference proteome</keyword>
<dbReference type="Gene3D" id="3.30.750.24">
    <property type="entry name" value="STAS domain"/>
    <property type="match status" value="1"/>
</dbReference>
<feature type="domain" description="STAS" evidence="2">
    <location>
        <begin position="1"/>
        <end position="83"/>
    </location>
</feature>
<dbReference type="SUPFAM" id="SSF52091">
    <property type="entry name" value="SpoIIaa-like"/>
    <property type="match status" value="1"/>
</dbReference>
<gene>
    <name evidence="3" type="ORF">JOF36_007721</name>
</gene>
<protein>
    <submittedName>
        <fullName evidence="3">Anti-anti-sigma factor</fullName>
    </submittedName>
</protein>
<dbReference type="PROSITE" id="PS50801">
    <property type="entry name" value="STAS"/>
    <property type="match status" value="1"/>
</dbReference>
<evidence type="ECO:0000256" key="1">
    <source>
        <dbReference type="SAM" id="MobiDB-lite"/>
    </source>
</evidence>
<dbReference type="InterPro" id="IPR002645">
    <property type="entry name" value="STAS_dom"/>
</dbReference>
<evidence type="ECO:0000259" key="2">
    <source>
        <dbReference type="PROSITE" id="PS50801"/>
    </source>
</evidence>
<dbReference type="Proteomes" id="UP001519295">
    <property type="component" value="Unassembled WGS sequence"/>
</dbReference>
<sequence length="140" mass="14329">MLVTVGGEIDLATAPTLTTALRDLVAIPGGGHTVIDLRAVSFLAACGVRALAVTRDHAATTGTTMSTTAGTHSVVGRALALLGWVHDPCCTLDTTPTQLGLGAHRDEPTTVPCLARPTRADQYRPSAAAPREPTAPLTAP</sequence>
<accession>A0ABS4W7M3</accession>
<dbReference type="Pfam" id="PF01740">
    <property type="entry name" value="STAS"/>
    <property type="match status" value="1"/>
</dbReference>
<dbReference type="EMBL" id="JAGINU010000004">
    <property type="protein sequence ID" value="MBP2371948.1"/>
    <property type="molecule type" value="Genomic_DNA"/>
</dbReference>
<evidence type="ECO:0000313" key="4">
    <source>
        <dbReference type="Proteomes" id="UP001519295"/>
    </source>
</evidence>
<dbReference type="RefSeq" id="WP_210037001.1">
    <property type="nucleotide sequence ID" value="NZ_JAGINU010000004.1"/>
</dbReference>
<dbReference type="CDD" id="cd07043">
    <property type="entry name" value="STAS_anti-anti-sigma_factors"/>
    <property type="match status" value="1"/>
</dbReference>
<organism evidence="3 4">
    <name type="scientific">Pseudonocardia parietis</name>
    <dbReference type="NCBI Taxonomy" id="570936"/>
    <lineage>
        <taxon>Bacteria</taxon>
        <taxon>Bacillati</taxon>
        <taxon>Actinomycetota</taxon>
        <taxon>Actinomycetes</taxon>
        <taxon>Pseudonocardiales</taxon>
        <taxon>Pseudonocardiaceae</taxon>
        <taxon>Pseudonocardia</taxon>
    </lineage>
</organism>
<comment type="caution">
    <text evidence="3">The sequence shown here is derived from an EMBL/GenBank/DDBJ whole genome shotgun (WGS) entry which is preliminary data.</text>
</comment>
<evidence type="ECO:0000313" key="3">
    <source>
        <dbReference type="EMBL" id="MBP2371948.1"/>
    </source>
</evidence>
<proteinExistence type="predicted"/>
<feature type="region of interest" description="Disordered" evidence="1">
    <location>
        <begin position="98"/>
        <end position="140"/>
    </location>
</feature>